<sequence>MDKKIIIFASLFAFFITVSGFYFGRFLKTGQNTAEAVLPTSTPVSVELLTWEDQSEFLFQYPKNLNLNPHSEDNENYAHLELTDKDNPGSVILWTKDTSYENLDDLIDGESLENYVGSRLDTFPAVKVINNTDKNKFTLEAIRNGYLYQIEVDTFGKGYWQKIFDSIVSSYKFIGSSEPKKINTGNSGIPVDTSGEIFLEEEVIE</sequence>
<comment type="caution">
    <text evidence="1">The sequence shown here is derived from an EMBL/GenBank/DDBJ whole genome shotgun (WGS) entry which is preliminary data.</text>
</comment>
<protein>
    <submittedName>
        <fullName evidence="1">Uncharacterized protein</fullName>
    </submittedName>
</protein>
<dbReference type="Proteomes" id="UP000177354">
    <property type="component" value="Unassembled WGS sequence"/>
</dbReference>
<gene>
    <name evidence="1" type="ORF">A2777_02020</name>
</gene>
<reference evidence="1 2" key="1">
    <citation type="journal article" date="2016" name="Nat. Commun.">
        <title>Thousands of microbial genomes shed light on interconnected biogeochemical processes in an aquifer system.</title>
        <authorList>
            <person name="Anantharaman K."/>
            <person name="Brown C.T."/>
            <person name="Hug L.A."/>
            <person name="Sharon I."/>
            <person name="Castelle C.J."/>
            <person name="Probst A.J."/>
            <person name="Thomas B.C."/>
            <person name="Singh A."/>
            <person name="Wilkins M.J."/>
            <person name="Karaoz U."/>
            <person name="Brodie E.L."/>
            <person name="Williams K.H."/>
            <person name="Hubbard S.S."/>
            <person name="Banfield J.F."/>
        </authorList>
    </citation>
    <scope>NUCLEOTIDE SEQUENCE [LARGE SCALE GENOMIC DNA]</scope>
</reference>
<proteinExistence type="predicted"/>
<dbReference type="AlphaFoldDB" id="A0A1F5Z6U4"/>
<dbReference type="EMBL" id="MFJF01000005">
    <property type="protein sequence ID" value="OGG08141.1"/>
    <property type="molecule type" value="Genomic_DNA"/>
</dbReference>
<evidence type="ECO:0000313" key="2">
    <source>
        <dbReference type="Proteomes" id="UP000177354"/>
    </source>
</evidence>
<name>A0A1F5Z6U4_9BACT</name>
<organism evidence="1 2">
    <name type="scientific">Candidatus Gottesmanbacteria bacterium RIFCSPHIGHO2_01_FULL_40_15</name>
    <dbReference type="NCBI Taxonomy" id="1798376"/>
    <lineage>
        <taxon>Bacteria</taxon>
        <taxon>Candidatus Gottesmaniibacteriota</taxon>
    </lineage>
</organism>
<evidence type="ECO:0000313" key="1">
    <source>
        <dbReference type="EMBL" id="OGG08141.1"/>
    </source>
</evidence>
<accession>A0A1F5Z6U4</accession>